<evidence type="ECO:0000313" key="2">
    <source>
        <dbReference type="EMBL" id="SFK51067.1"/>
    </source>
</evidence>
<keyword evidence="1" id="KW-1133">Transmembrane helix</keyword>
<sequence>MGATWPSASALDTRHCIITAVTSPNAVFELRPPRLSTALYAASLVVAVALVLFALTTGGSPLFTVVFVAFAVGITGYNTATVFSRVRGHADGSLEVRNRLTTRRLQRADIDRVMVGRQAGFGSVRRVELLLKDGATLHLVATETLPFPGQRQLEQQAAELRQWLGDTSTHS</sequence>
<evidence type="ECO:0008006" key="4">
    <source>
        <dbReference type="Google" id="ProtNLM"/>
    </source>
</evidence>
<dbReference type="AlphaFoldDB" id="A0A1I4A4P2"/>
<feature type="transmembrane region" description="Helical" evidence="1">
    <location>
        <begin position="38"/>
        <end position="56"/>
    </location>
</feature>
<feature type="transmembrane region" description="Helical" evidence="1">
    <location>
        <begin position="62"/>
        <end position="80"/>
    </location>
</feature>
<dbReference type="STRING" id="504800.SAMN04488085_10265"/>
<evidence type="ECO:0000256" key="1">
    <source>
        <dbReference type="SAM" id="Phobius"/>
    </source>
</evidence>
<reference evidence="2 3" key="1">
    <citation type="submission" date="2016-10" db="EMBL/GenBank/DDBJ databases">
        <authorList>
            <person name="de Groot N.N."/>
        </authorList>
    </citation>
    <scope>NUCLEOTIDE SEQUENCE [LARGE SCALE GENOMIC DNA]</scope>
    <source>
        <strain evidence="2 3">DSM 45317</strain>
    </source>
</reference>
<keyword evidence="3" id="KW-1185">Reference proteome</keyword>
<accession>A0A1I4A4P2</accession>
<dbReference type="EMBL" id="FOSW01000002">
    <property type="protein sequence ID" value="SFK51067.1"/>
    <property type="molecule type" value="Genomic_DNA"/>
</dbReference>
<evidence type="ECO:0000313" key="3">
    <source>
        <dbReference type="Proteomes" id="UP000199152"/>
    </source>
</evidence>
<name>A0A1I4A4P2_9ACTN</name>
<dbReference type="Proteomes" id="UP000199152">
    <property type="component" value="Unassembled WGS sequence"/>
</dbReference>
<proteinExistence type="predicted"/>
<keyword evidence="1" id="KW-0812">Transmembrane</keyword>
<gene>
    <name evidence="2" type="ORF">SAMN04488085_10265</name>
</gene>
<protein>
    <recommendedName>
        <fullName evidence="4">PH domain-containing protein</fullName>
    </recommendedName>
</protein>
<dbReference type="InParanoid" id="A0A1I4A4P2"/>
<organism evidence="2 3">
    <name type="scientific">Geodermatophilus ruber</name>
    <dbReference type="NCBI Taxonomy" id="504800"/>
    <lineage>
        <taxon>Bacteria</taxon>
        <taxon>Bacillati</taxon>
        <taxon>Actinomycetota</taxon>
        <taxon>Actinomycetes</taxon>
        <taxon>Geodermatophilales</taxon>
        <taxon>Geodermatophilaceae</taxon>
        <taxon>Geodermatophilus</taxon>
    </lineage>
</organism>
<keyword evidence="1" id="KW-0472">Membrane</keyword>